<evidence type="ECO:0000313" key="4">
    <source>
        <dbReference type="Proteomes" id="UP000266426"/>
    </source>
</evidence>
<dbReference type="InterPro" id="IPR027417">
    <property type="entry name" value="P-loop_NTPase"/>
</dbReference>
<dbReference type="PANTHER" id="PTHR11472:SF34">
    <property type="entry name" value="REGULATOR OF TELOMERE ELONGATION HELICASE 1"/>
    <property type="match status" value="1"/>
</dbReference>
<sequence length="497" mass="57463">TGFSMDTGILPRYKRIVIDEAHHIEDVATSYFGLQISQRGLIRIIRRLYHQKSKKNEKGYWVSLIKKLQKTLPANVIDLIINRITTEYIPGVAALEDSIRNAFVFMNDFIRALPKITDQRETLWRIPADKESLSNWERLVKEPVYNLRHECKTYLKEVKLLIEELTEFANVHNAKLHNELTEITAAASKLERHIVNMEWILLSSQDESPDVRWIETGSHHRLTVHSAPVNVANEIYDSVICRFPTIIMTSATLTIEENFDFLEQRLGLGFMDKERLRKAVITSPFDYKQQVFMGIPTDISDPDSEQFAPVLAEYVAKALQLTSGGTFVLFTSFFLLEQCYNYIKRAKIRDRYIMKQGDEPRHALLERFRQDKRSVLFGTNSFWEGVDVKGNALQCVILTRLPFRVPTDPVIEARVEFIKQNGGNPFMDYIIPLAVVKFRQGFGRLIRTKTDHGAVFIMDKRVLTKSYGKRFLRSLPECDTVCDTAENVLQKLESFFA</sequence>
<dbReference type="GO" id="GO:0003676">
    <property type="term" value="F:nucleic acid binding"/>
    <property type="evidence" value="ECO:0007669"/>
    <property type="project" value="InterPro"/>
</dbReference>
<organism evidence="3 4">
    <name type="scientific">Candidatus Auribacter fodinae</name>
    <dbReference type="NCBI Taxonomy" id="2093366"/>
    <lineage>
        <taxon>Bacteria</taxon>
        <taxon>Pseudomonadati</taxon>
        <taxon>Candidatus Auribacterota</taxon>
        <taxon>Candidatus Auribacteria</taxon>
        <taxon>Candidatus Auribacterales</taxon>
        <taxon>Candidatus Auribacteraceae</taxon>
        <taxon>Candidatus Auribacter</taxon>
    </lineage>
</organism>
<dbReference type="InterPro" id="IPR006555">
    <property type="entry name" value="ATP-dep_Helicase_C"/>
</dbReference>
<feature type="non-terminal residue" evidence="3">
    <location>
        <position position="1"/>
    </location>
</feature>
<feature type="domain" description="ATP-dependent helicase C-terminal" evidence="2">
    <location>
        <begin position="333"/>
        <end position="464"/>
    </location>
</feature>
<reference evidence="3 4" key="1">
    <citation type="journal article" date="2017" name="ISME J.">
        <title>Energy and carbon metabolisms in a deep terrestrial subsurface fluid microbial community.</title>
        <authorList>
            <person name="Momper L."/>
            <person name="Jungbluth S.P."/>
            <person name="Lee M.D."/>
            <person name="Amend J.P."/>
        </authorList>
    </citation>
    <scope>NUCLEOTIDE SEQUENCE [LARGE SCALE GENOMIC DNA]</scope>
    <source>
        <strain evidence="3">SURF_26</strain>
    </source>
</reference>
<name>A0A3A4QWR4_9BACT</name>
<accession>A0A3A4QWR4</accession>
<dbReference type="SUPFAM" id="SSF52540">
    <property type="entry name" value="P-loop containing nucleoside triphosphate hydrolases"/>
    <property type="match status" value="1"/>
</dbReference>
<proteinExistence type="inferred from homology"/>
<gene>
    <name evidence="3" type="ORF">C4541_11930</name>
</gene>
<evidence type="ECO:0000256" key="1">
    <source>
        <dbReference type="ARBA" id="ARBA00038058"/>
    </source>
</evidence>
<dbReference type="GO" id="GO:0006139">
    <property type="term" value="P:nucleobase-containing compound metabolic process"/>
    <property type="evidence" value="ECO:0007669"/>
    <property type="project" value="InterPro"/>
</dbReference>
<dbReference type="Pfam" id="PF13307">
    <property type="entry name" value="Helicase_C_2"/>
    <property type="match status" value="1"/>
</dbReference>
<dbReference type="InterPro" id="IPR045028">
    <property type="entry name" value="DinG/Rad3-like"/>
</dbReference>
<dbReference type="AlphaFoldDB" id="A0A3A4QWR4"/>
<dbReference type="GO" id="GO:0016818">
    <property type="term" value="F:hydrolase activity, acting on acid anhydrides, in phosphorus-containing anhydrides"/>
    <property type="evidence" value="ECO:0007669"/>
    <property type="project" value="InterPro"/>
</dbReference>
<protein>
    <recommendedName>
        <fullName evidence="2">ATP-dependent helicase C-terminal domain-containing protein</fullName>
    </recommendedName>
</protein>
<comment type="caution">
    <text evidence="3">The sequence shown here is derived from an EMBL/GenBank/DDBJ whole genome shotgun (WGS) entry which is preliminary data.</text>
</comment>
<dbReference type="Proteomes" id="UP000266426">
    <property type="component" value="Unassembled WGS sequence"/>
</dbReference>
<evidence type="ECO:0000259" key="2">
    <source>
        <dbReference type="SMART" id="SM00491"/>
    </source>
</evidence>
<dbReference type="GO" id="GO:0005524">
    <property type="term" value="F:ATP binding"/>
    <property type="evidence" value="ECO:0007669"/>
    <property type="project" value="InterPro"/>
</dbReference>
<dbReference type="SMART" id="SM00491">
    <property type="entry name" value="HELICc2"/>
    <property type="match status" value="1"/>
</dbReference>
<dbReference type="GO" id="GO:0003678">
    <property type="term" value="F:DNA helicase activity"/>
    <property type="evidence" value="ECO:0007669"/>
    <property type="project" value="TreeGrafter"/>
</dbReference>
<dbReference type="PANTHER" id="PTHR11472">
    <property type="entry name" value="DNA REPAIR DEAD HELICASE RAD3/XP-D SUBFAMILY MEMBER"/>
    <property type="match status" value="1"/>
</dbReference>
<dbReference type="Gene3D" id="3.40.50.300">
    <property type="entry name" value="P-loop containing nucleotide triphosphate hydrolases"/>
    <property type="match status" value="1"/>
</dbReference>
<comment type="similarity">
    <text evidence="1">Belongs to the helicase family. DinG subfamily.</text>
</comment>
<evidence type="ECO:0000313" key="3">
    <source>
        <dbReference type="EMBL" id="RJP56566.1"/>
    </source>
</evidence>
<dbReference type="EMBL" id="QZJZ01000093">
    <property type="protein sequence ID" value="RJP56566.1"/>
    <property type="molecule type" value="Genomic_DNA"/>
</dbReference>